<protein>
    <recommendedName>
        <fullName evidence="2">Phosphatidic acid phosphatase type 2/haloperoxidase domain-containing protein</fullName>
    </recommendedName>
</protein>
<dbReference type="Proteomes" id="UP000249645">
    <property type="component" value="Unassembled WGS sequence"/>
</dbReference>
<dbReference type="EMBL" id="QFOI01000636">
    <property type="protein sequence ID" value="PZP39898.1"/>
    <property type="molecule type" value="Genomic_DNA"/>
</dbReference>
<gene>
    <name evidence="3" type="ORF">DI598_19620</name>
</gene>
<feature type="chain" id="PRO_5015962150" description="Phosphatidic acid phosphatase type 2/haloperoxidase domain-containing protein" evidence="1">
    <location>
        <begin position="21"/>
        <end position="309"/>
    </location>
</feature>
<dbReference type="Pfam" id="PF01569">
    <property type="entry name" value="PAP2"/>
    <property type="match status" value="1"/>
</dbReference>
<evidence type="ECO:0000256" key="1">
    <source>
        <dbReference type="SAM" id="SignalP"/>
    </source>
</evidence>
<evidence type="ECO:0000313" key="4">
    <source>
        <dbReference type="Proteomes" id="UP000249645"/>
    </source>
</evidence>
<organism evidence="3 4">
    <name type="scientific">Pseudopedobacter saltans</name>
    <dbReference type="NCBI Taxonomy" id="151895"/>
    <lineage>
        <taxon>Bacteria</taxon>
        <taxon>Pseudomonadati</taxon>
        <taxon>Bacteroidota</taxon>
        <taxon>Sphingobacteriia</taxon>
        <taxon>Sphingobacteriales</taxon>
        <taxon>Sphingobacteriaceae</taxon>
        <taxon>Pseudopedobacter</taxon>
    </lineage>
</organism>
<dbReference type="InterPro" id="IPR000326">
    <property type="entry name" value="PAP2/HPO"/>
</dbReference>
<comment type="caution">
    <text evidence="3">The sequence shown here is derived from an EMBL/GenBank/DDBJ whole genome shotgun (WGS) entry which is preliminary data.</text>
</comment>
<feature type="signal peptide" evidence="1">
    <location>
        <begin position="1"/>
        <end position="20"/>
    </location>
</feature>
<sequence>MNWKRFLIVGLVSVTGVVNAQEIDSTSQTKNSLDTVFTENKDSLSTIDSIQPIERIYLKGVGNTIGRFGDAVVYTWSSPLRWKKKDWITAGAVAGATALLFIADKPVNKFWKRQRNGPMKSIEDFGYHYGKPYAAIISMGGFYTVGLLFKSDWAKETAMILGSSYLSSGALQTIIKNGAGRARPGADVGNMHFKPFSKDANYHSFPSGHIQIAMTTATVLANRVKNPYLQTFFYATAATTFISRMQSNSHWISDLFLGGVTSWYMARTNVKRWKMTSHQAPFTDMLQKKPTITWNMGATDDGIGLVGRF</sequence>
<reference evidence="3 4" key="1">
    <citation type="submission" date="2017-11" db="EMBL/GenBank/DDBJ databases">
        <title>Infants hospitalized years apart are colonized by the same room-sourced microbial strains.</title>
        <authorList>
            <person name="Brooks B."/>
            <person name="Olm M.R."/>
            <person name="Firek B.A."/>
            <person name="Baker R."/>
            <person name="Thomas B.C."/>
            <person name="Morowitz M.J."/>
            <person name="Banfield J.F."/>
        </authorList>
    </citation>
    <scope>NUCLEOTIDE SEQUENCE [LARGE SCALE GENOMIC DNA]</scope>
    <source>
        <strain evidence="3">S2_009_000_R2_76</strain>
    </source>
</reference>
<proteinExistence type="predicted"/>
<name>A0A2W5EAB4_9SPHI</name>
<keyword evidence="1" id="KW-0732">Signal</keyword>
<dbReference type="InterPro" id="IPR036938">
    <property type="entry name" value="PAP2/HPO_sf"/>
</dbReference>
<accession>A0A2W5EAB4</accession>
<dbReference type="SMART" id="SM00014">
    <property type="entry name" value="acidPPc"/>
    <property type="match status" value="1"/>
</dbReference>
<dbReference type="AlphaFoldDB" id="A0A2W5EAB4"/>
<dbReference type="SUPFAM" id="SSF48317">
    <property type="entry name" value="Acid phosphatase/Vanadium-dependent haloperoxidase"/>
    <property type="match status" value="1"/>
</dbReference>
<evidence type="ECO:0000313" key="3">
    <source>
        <dbReference type="EMBL" id="PZP39898.1"/>
    </source>
</evidence>
<dbReference type="Gene3D" id="1.20.144.10">
    <property type="entry name" value="Phosphatidic acid phosphatase type 2/haloperoxidase"/>
    <property type="match status" value="1"/>
</dbReference>
<feature type="domain" description="Phosphatidic acid phosphatase type 2/haloperoxidase" evidence="2">
    <location>
        <begin position="160"/>
        <end position="270"/>
    </location>
</feature>
<evidence type="ECO:0000259" key="2">
    <source>
        <dbReference type="SMART" id="SM00014"/>
    </source>
</evidence>